<keyword evidence="4 9" id="KW-0274">FAD</keyword>
<dbReference type="GO" id="GO:0016668">
    <property type="term" value="F:oxidoreductase activity, acting on a sulfur group of donors, NAD(P) as acceptor"/>
    <property type="evidence" value="ECO:0007669"/>
    <property type="project" value="InterPro"/>
</dbReference>
<gene>
    <name evidence="14" type="ORF">SAMN05216175_103110</name>
</gene>
<evidence type="ECO:0000256" key="4">
    <source>
        <dbReference type="ARBA" id="ARBA00022827"/>
    </source>
</evidence>
<dbReference type="RefSeq" id="WP_090725560.1">
    <property type="nucleotide sequence ID" value="NZ_FOOU01000003.1"/>
</dbReference>
<evidence type="ECO:0000256" key="2">
    <source>
        <dbReference type="ARBA" id="ARBA00007532"/>
    </source>
</evidence>
<dbReference type="Pfam" id="PF02852">
    <property type="entry name" value="Pyr_redox_dim"/>
    <property type="match status" value="1"/>
</dbReference>
<dbReference type="InterPro" id="IPR012999">
    <property type="entry name" value="Pyr_OxRdtase_I_AS"/>
</dbReference>
<feature type="transmembrane region" description="Helical" evidence="10">
    <location>
        <begin position="161"/>
        <end position="181"/>
    </location>
</feature>
<keyword evidence="5" id="KW-0521">NADP</keyword>
<dbReference type="InterPro" id="IPR016156">
    <property type="entry name" value="FAD/NAD-linked_Rdtase_dimer_sf"/>
</dbReference>
<feature type="domain" description="Pyridine nucleotide-disulphide oxidoreductase dimerisation" evidence="11">
    <location>
        <begin position="580"/>
        <end position="688"/>
    </location>
</feature>
<dbReference type="STRING" id="1045558.SAMN05216175_103110"/>
<feature type="transmembrane region" description="Helical" evidence="10">
    <location>
        <begin position="193"/>
        <end position="216"/>
    </location>
</feature>
<dbReference type="PROSITE" id="PS00076">
    <property type="entry name" value="PYRIDINE_REDOX_1"/>
    <property type="match status" value="1"/>
</dbReference>
<dbReference type="GO" id="GO:0050660">
    <property type="term" value="F:flavin adenine dinucleotide binding"/>
    <property type="evidence" value="ECO:0007669"/>
    <property type="project" value="TreeGrafter"/>
</dbReference>
<feature type="transmembrane region" description="Helical" evidence="10">
    <location>
        <begin position="81"/>
        <end position="107"/>
    </location>
</feature>
<dbReference type="PRINTS" id="PR00411">
    <property type="entry name" value="PNDRDTASEI"/>
</dbReference>
<evidence type="ECO:0000256" key="1">
    <source>
        <dbReference type="ARBA" id="ARBA00001974"/>
    </source>
</evidence>
<dbReference type="EMBL" id="FOOU01000003">
    <property type="protein sequence ID" value="SFG07154.1"/>
    <property type="molecule type" value="Genomic_DNA"/>
</dbReference>
<dbReference type="InterPro" id="IPR032816">
    <property type="entry name" value="VTT_dom"/>
</dbReference>
<proteinExistence type="inferred from homology"/>
<dbReference type="Pfam" id="PF09335">
    <property type="entry name" value="VTT_dom"/>
    <property type="match status" value="1"/>
</dbReference>
<evidence type="ECO:0000313" key="15">
    <source>
        <dbReference type="Proteomes" id="UP000198623"/>
    </source>
</evidence>
<evidence type="ECO:0000256" key="5">
    <source>
        <dbReference type="ARBA" id="ARBA00022857"/>
    </source>
</evidence>
<dbReference type="GO" id="GO:0005886">
    <property type="term" value="C:plasma membrane"/>
    <property type="evidence" value="ECO:0007669"/>
    <property type="project" value="UniProtKB-ARBA"/>
</dbReference>
<dbReference type="Pfam" id="PF07992">
    <property type="entry name" value="Pyr_redox_2"/>
    <property type="match status" value="1"/>
</dbReference>
<dbReference type="AlphaFoldDB" id="A0A1I2NTB7"/>
<dbReference type="InterPro" id="IPR023753">
    <property type="entry name" value="FAD/NAD-binding_dom"/>
</dbReference>
<keyword evidence="6 9" id="KW-0560">Oxidoreductase</keyword>
<evidence type="ECO:0000256" key="8">
    <source>
        <dbReference type="ARBA" id="ARBA00023284"/>
    </source>
</evidence>
<feature type="domain" description="FAD/NAD(P)-binding" evidence="12">
    <location>
        <begin position="237"/>
        <end position="558"/>
    </location>
</feature>
<evidence type="ECO:0000256" key="6">
    <source>
        <dbReference type="ARBA" id="ARBA00023002"/>
    </source>
</evidence>
<dbReference type="InterPro" id="IPR036188">
    <property type="entry name" value="FAD/NAD-bd_sf"/>
</dbReference>
<organism evidence="14 15">
    <name type="scientific">Neptunomonas qingdaonensis</name>
    <dbReference type="NCBI Taxonomy" id="1045558"/>
    <lineage>
        <taxon>Bacteria</taxon>
        <taxon>Pseudomonadati</taxon>
        <taxon>Pseudomonadota</taxon>
        <taxon>Gammaproteobacteria</taxon>
        <taxon>Oceanospirillales</taxon>
        <taxon>Oceanospirillaceae</taxon>
        <taxon>Neptunomonas</taxon>
    </lineage>
</organism>
<dbReference type="Proteomes" id="UP000198623">
    <property type="component" value="Unassembled WGS sequence"/>
</dbReference>
<feature type="domain" description="VTT" evidence="13">
    <location>
        <begin position="66"/>
        <end position="182"/>
    </location>
</feature>
<evidence type="ECO:0000256" key="3">
    <source>
        <dbReference type="ARBA" id="ARBA00022630"/>
    </source>
</evidence>
<accession>A0A1I2NTB7</accession>
<keyword evidence="15" id="KW-1185">Reference proteome</keyword>
<dbReference type="PANTHER" id="PTHR43014">
    <property type="entry name" value="MERCURIC REDUCTASE"/>
    <property type="match status" value="1"/>
</dbReference>
<dbReference type="OrthoDB" id="9800167at2"/>
<evidence type="ECO:0000256" key="7">
    <source>
        <dbReference type="ARBA" id="ARBA00023157"/>
    </source>
</evidence>
<evidence type="ECO:0000259" key="11">
    <source>
        <dbReference type="Pfam" id="PF02852"/>
    </source>
</evidence>
<keyword evidence="10" id="KW-0812">Transmembrane</keyword>
<keyword evidence="7" id="KW-1015">Disulfide bond</keyword>
<dbReference type="SUPFAM" id="SSF51905">
    <property type="entry name" value="FAD/NAD(P)-binding domain"/>
    <property type="match status" value="1"/>
</dbReference>
<feature type="transmembrane region" description="Helical" evidence="10">
    <location>
        <begin position="237"/>
        <end position="257"/>
    </location>
</feature>
<keyword evidence="10" id="KW-0472">Membrane</keyword>
<dbReference type="PANTHER" id="PTHR43014:SF2">
    <property type="entry name" value="MERCURIC REDUCTASE"/>
    <property type="match status" value="1"/>
</dbReference>
<comment type="similarity">
    <text evidence="2 9">Belongs to the class-I pyridine nucleotide-disulfide oxidoreductase family.</text>
</comment>
<dbReference type="GO" id="GO:0003955">
    <property type="term" value="F:NAD(P)H dehydrogenase (quinone) activity"/>
    <property type="evidence" value="ECO:0007669"/>
    <property type="project" value="TreeGrafter"/>
</dbReference>
<dbReference type="SUPFAM" id="SSF55424">
    <property type="entry name" value="FAD/NAD-linked reductases, dimerisation (C-terminal) domain"/>
    <property type="match status" value="1"/>
</dbReference>
<dbReference type="PRINTS" id="PR00368">
    <property type="entry name" value="FADPNR"/>
</dbReference>
<feature type="transmembrane region" description="Helical" evidence="10">
    <location>
        <begin position="132"/>
        <end position="154"/>
    </location>
</feature>
<dbReference type="Gene3D" id="3.50.50.60">
    <property type="entry name" value="FAD/NAD(P)-binding domain"/>
    <property type="match status" value="2"/>
</dbReference>
<evidence type="ECO:0000256" key="10">
    <source>
        <dbReference type="SAM" id="Phobius"/>
    </source>
</evidence>
<protein>
    <submittedName>
        <fullName evidence="14">Dihydrolipoamide dehydrogenase</fullName>
    </submittedName>
</protein>
<keyword evidence="3 9" id="KW-0285">Flavoprotein</keyword>
<sequence length="714" mass="78114">MKRLFVIFLILIALLITWQAGGFSLLTLENLKSQQAALISWRDLHPVGASVAFFVFYVLVTALSIPGAVIMTLAGGALFGLLWGGILISFASTLGATLAMLASRYLISDWVRRKFGSSIAPIDAGVEKDGSFYLFTLRLIPIFPFFMINLLMGLTRMPAKTFWWVSQLGMLAGTLVFVNAGTQLAKIDSLSGILSFEIIGAFALLGVFPLIARKIVETVKARKVYKGWNKPKKFDTNLIVIGAGSGGLVSAYIAAAVKAKVTLIEKHQMGGDCLNTGCVPSKALIRSARQAYEMRQAGQFGIKAVEPDVDFPGVMARIKNVIQQIEPHDSVERYTKLGVDVIQGTANIVSPWEVSVTKENGEQQTLSAKSVIIATGARPRVPNIPGLDQVDYLTSDSLWELNELPKRFVVLGGGPIGCELSQAFARLGSEVSIVQRPAHLMPREDQEAQALVEQQFTEEGIALHLSSTAKEVIVREGQAYLLIEQAGEVVELPFDKLLLALGREANVSGFGLEKLGIESRKNGTLECNGFMQTRFPNVYVCGDVTGPFQFTHVAAHQAWFAAVNALFSGVKRFKADYRVIPWVTFTDPEVARVGVSESEAKAQGLDYEVTRYGIDDLDRAIADGDDHGFVKIITLAGKDKILGVTIVGKHSAELLAEFVLAMKYGLGLNKLLGTIHTYPTFSEANKYAAGEWKRAHVSPKVMLWLERFHTWRRS</sequence>
<reference evidence="15" key="1">
    <citation type="submission" date="2016-10" db="EMBL/GenBank/DDBJ databases">
        <authorList>
            <person name="Varghese N."/>
            <person name="Submissions S."/>
        </authorList>
    </citation>
    <scope>NUCLEOTIDE SEQUENCE [LARGE SCALE GENOMIC DNA]</scope>
    <source>
        <strain evidence="15">CGMCC 1.10971</strain>
    </source>
</reference>
<evidence type="ECO:0000259" key="13">
    <source>
        <dbReference type="Pfam" id="PF09335"/>
    </source>
</evidence>
<evidence type="ECO:0000313" key="14">
    <source>
        <dbReference type="EMBL" id="SFG07154.1"/>
    </source>
</evidence>
<keyword evidence="10" id="KW-1133">Transmembrane helix</keyword>
<feature type="transmembrane region" description="Helical" evidence="10">
    <location>
        <begin position="46"/>
        <end position="74"/>
    </location>
</feature>
<name>A0A1I2NTB7_9GAMM</name>
<dbReference type="InterPro" id="IPR004099">
    <property type="entry name" value="Pyr_nucl-diS_OxRdtase_dimer"/>
</dbReference>
<evidence type="ECO:0000259" key="12">
    <source>
        <dbReference type="Pfam" id="PF07992"/>
    </source>
</evidence>
<comment type="cofactor">
    <cofactor evidence="1">
        <name>FAD</name>
        <dbReference type="ChEBI" id="CHEBI:57692"/>
    </cofactor>
</comment>
<dbReference type="FunFam" id="3.30.390.30:FF:000001">
    <property type="entry name" value="Dihydrolipoyl dehydrogenase"/>
    <property type="match status" value="1"/>
</dbReference>
<evidence type="ECO:0000256" key="9">
    <source>
        <dbReference type="RuleBase" id="RU003691"/>
    </source>
</evidence>
<keyword evidence="8 9" id="KW-0676">Redox-active center</keyword>
<dbReference type="Gene3D" id="3.30.390.30">
    <property type="match status" value="1"/>
</dbReference>